<dbReference type="PANTHER" id="PTHR44167">
    <property type="entry name" value="OVARIAN-SPECIFIC SERINE/THREONINE-PROTEIN KINASE LOK-RELATED"/>
    <property type="match status" value="1"/>
</dbReference>
<dbReference type="GeneID" id="54415546"/>
<evidence type="ECO:0000256" key="3">
    <source>
        <dbReference type="ARBA" id="ARBA00022527"/>
    </source>
</evidence>
<evidence type="ECO:0000256" key="6">
    <source>
        <dbReference type="ARBA" id="ARBA00022840"/>
    </source>
</evidence>
<comment type="similarity">
    <text evidence="1">Belongs to the protein kinase superfamily. CAMK Ser/Thr protein kinase family. CHEK2 subfamily.</text>
</comment>
<reference evidence="15" key="3">
    <citation type="submission" date="2025-04" db="UniProtKB">
        <authorList>
            <consortium name="RefSeq"/>
        </authorList>
    </citation>
    <scope>IDENTIFICATION</scope>
    <source>
        <strain evidence="15">CBS 781.70</strain>
    </source>
</reference>
<evidence type="ECO:0000256" key="8">
    <source>
        <dbReference type="ARBA" id="ARBA00048679"/>
    </source>
</evidence>
<dbReference type="GO" id="GO:0051598">
    <property type="term" value="P:meiotic recombination checkpoint signaling"/>
    <property type="evidence" value="ECO:0007669"/>
    <property type="project" value="TreeGrafter"/>
</dbReference>
<dbReference type="PANTHER" id="PTHR44167:SF24">
    <property type="entry name" value="SERINE_THREONINE-PROTEIN KINASE CHK2"/>
    <property type="match status" value="1"/>
</dbReference>
<dbReference type="PROSITE" id="PS50011">
    <property type="entry name" value="PROTEIN_KINASE_DOM"/>
    <property type="match status" value="1"/>
</dbReference>
<dbReference type="Pfam" id="PF00069">
    <property type="entry name" value="Pkinase"/>
    <property type="match status" value="1"/>
</dbReference>
<dbReference type="SUPFAM" id="SSF49879">
    <property type="entry name" value="SMAD/FHA domain"/>
    <property type="match status" value="1"/>
</dbReference>
<dbReference type="Proteomes" id="UP000504638">
    <property type="component" value="Unplaced"/>
</dbReference>
<dbReference type="InterPro" id="IPR017441">
    <property type="entry name" value="Protein_kinase_ATP_BS"/>
</dbReference>
<accession>A0A6G1G6B5</accession>
<dbReference type="RefSeq" id="XP_033535266.1">
    <property type="nucleotide sequence ID" value="XM_033674976.1"/>
</dbReference>
<dbReference type="InterPro" id="IPR000719">
    <property type="entry name" value="Prot_kinase_dom"/>
</dbReference>
<dbReference type="FunFam" id="1.10.510.10:FF:000571">
    <property type="entry name" value="Maternal embryonic leucine zipper kinase"/>
    <property type="match status" value="1"/>
</dbReference>
<dbReference type="GO" id="GO:0004674">
    <property type="term" value="F:protein serine/threonine kinase activity"/>
    <property type="evidence" value="ECO:0007669"/>
    <property type="project" value="UniProtKB-KW"/>
</dbReference>
<name>A0A6G1G6B5_9PEZI</name>
<feature type="region of interest" description="Disordered" evidence="10">
    <location>
        <begin position="771"/>
        <end position="819"/>
    </location>
</feature>
<comment type="catalytic activity">
    <reaction evidence="8">
        <text>L-seryl-[protein] + ATP = O-phospho-L-seryl-[protein] + ADP + H(+)</text>
        <dbReference type="Rhea" id="RHEA:17989"/>
        <dbReference type="Rhea" id="RHEA-COMP:9863"/>
        <dbReference type="Rhea" id="RHEA-COMP:11604"/>
        <dbReference type="ChEBI" id="CHEBI:15378"/>
        <dbReference type="ChEBI" id="CHEBI:29999"/>
        <dbReference type="ChEBI" id="CHEBI:30616"/>
        <dbReference type="ChEBI" id="CHEBI:83421"/>
        <dbReference type="ChEBI" id="CHEBI:456216"/>
        <dbReference type="EC" id="2.7.11.1"/>
    </reaction>
</comment>
<evidence type="ECO:0000259" key="11">
    <source>
        <dbReference type="PROSITE" id="PS50006"/>
    </source>
</evidence>
<keyword evidence="3" id="KW-0723">Serine/threonine-protein kinase</keyword>
<evidence type="ECO:0000313" key="14">
    <source>
        <dbReference type="Proteomes" id="UP000504638"/>
    </source>
</evidence>
<feature type="compositionally biased region" description="Low complexity" evidence="10">
    <location>
        <begin position="784"/>
        <end position="793"/>
    </location>
</feature>
<feature type="domain" description="FHA" evidence="11">
    <location>
        <begin position="111"/>
        <end position="164"/>
    </location>
</feature>
<feature type="region of interest" description="Disordered" evidence="10">
    <location>
        <begin position="1"/>
        <end position="27"/>
    </location>
</feature>
<dbReference type="SUPFAM" id="SSF56112">
    <property type="entry name" value="Protein kinase-like (PK-like)"/>
    <property type="match status" value="1"/>
</dbReference>
<evidence type="ECO:0000256" key="4">
    <source>
        <dbReference type="ARBA" id="ARBA00022741"/>
    </source>
</evidence>
<evidence type="ECO:0000256" key="9">
    <source>
        <dbReference type="PROSITE-ProRule" id="PRU10141"/>
    </source>
</evidence>
<keyword evidence="6 9" id="KW-0067">ATP-binding</keyword>
<reference evidence="15" key="2">
    <citation type="submission" date="2020-04" db="EMBL/GenBank/DDBJ databases">
        <authorList>
            <consortium name="NCBI Genome Project"/>
        </authorList>
    </citation>
    <scope>NUCLEOTIDE SEQUENCE</scope>
    <source>
        <strain evidence="15">CBS 781.70</strain>
    </source>
</reference>
<keyword evidence="14" id="KW-1185">Reference proteome</keyword>
<proteinExistence type="inferred from homology"/>
<dbReference type="GO" id="GO:0005524">
    <property type="term" value="F:ATP binding"/>
    <property type="evidence" value="ECO:0007669"/>
    <property type="project" value="UniProtKB-UniRule"/>
</dbReference>
<comment type="catalytic activity">
    <reaction evidence="7">
        <text>L-threonyl-[protein] + ATP = O-phospho-L-threonyl-[protein] + ADP + H(+)</text>
        <dbReference type="Rhea" id="RHEA:46608"/>
        <dbReference type="Rhea" id="RHEA-COMP:11060"/>
        <dbReference type="Rhea" id="RHEA-COMP:11605"/>
        <dbReference type="ChEBI" id="CHEBI:15378"/>
        <dbReference type="ChEBI" id="CHEBI:30013"/>
        <dbReference type="ChEBI" id="CHEBI:30616"/>
        <dbReference type="ChEBI" id="CHEBI:61977"/>
        <dbReference type="ChEBI" id="CHEBI:456216"/>
        <dbReference type="EC" id="2.7.11.1"/>
    </reaction>
</comment>
<feature type="region of interest" description="Disordered" evidence="10">
    <location>
        <begin position="696"/>
        <end position="724"/>
    </location>
</feature>
<dbReference type="AlphaFoldDB" id="A0A6G1G6B5"/>
<keyword evidence="5 13" id="KW-0808">Transferase</keyword>
<reference evidence="13 15" key="1">
    <citation type="submission" date="2020-01" db="EMBL/GenBank/DDBJ databases">
        <authorList>
            <consortium name="DOE Joint Genome Institute"/>
            <person name="Haridas S."/>
            <person name="Albert R."/>
            <person name="Binder M."/>
            <person name="Bloem J."/>
            <person name="Labutti K."/>
            <person name="Salamov A."/>
            <person name="Andreopoulos B."/>
            <person name="Baker S.E."/>
            <person name="Barry K."/>
            <person name="Bills G."/>
            <person name="Bluhm B.H."/>
            <person name="Cannon C."/>
            <person name="Castanera R."/>
            <person name="Culley D.E."/>
            <person name="Daum C."/>
            <person name="Ezra D."/>
            <person name="Gonzalez J.B."/>
            <person name="Henrissat B."/>
            <person name="Kuo A."/>
            <person name="Liang C."/>
            <person name="Lipzen A."/>
            <person name="Lutzoni F."/>
            <person name="Magnuson J."/>
            <person name="Mondo S."/>
            <person name="Nolan M."/>
            <person name="Ohm R."/>
            <person name="Pangilinan J."/>
            <person name="Park H.-J."/>
            <person name="Ramirez L."/>
            <person name="Alfaro M."/>
            <person name="Sun H."/>
            <person name="Tritt A."/>
            <person name="Yoshinaga Y."/>
            <person name="Zwiers L.-H."/>
            <person name="Turgeon B.G."/>
            <person name="Goodwin S.B."/>
            <person name="Spatafora J.W."/>
            <person name="Crous P.W."/>
            <person name="Grigoriev I.V."/>
        </authorList>
    </citation>
    <scope>NUCLEOTIDE SEQUENCE</scope>
    <source>
        <strain evidence="13 15">CBS 781.70</strain>
    </source>
</reference>
<feature type="region of interest" description="Disordered" evidence="10">
    <location>
        <begin position="873"/>
        <end position="904"/>
    </location>
</feature>
<feature type="compositionally biased region" description="Polar residues" evidence="10">
    <location>
        <begin position="1"/>
        <end position="13"/>
    </location>
</feature>
<dbReference type="GO" id="GO:0005634">
    <property type="term" value="C:nucleus"/>
    <property type="evidence" value="ECO:0007669"/>
    <property type="project" value="TreeGrafter"/>
</dbReference>
<keyword evidence="5 13" id="KW-0418">Kinase</keyword>
<dbReference type="InterPro" id="IPR008271">
    <property type="entry name" value="Ser/Thr_kinase_AS"/>
</dbReference>
<evidence type="ECO:0000256" key="10">
    <source>
        <dbReference type="SAM" id="MobiDB-lite"/>
    </source>
</evidence>
<gene>
    <name evidence="13 15" type="ORF">P152DRAFT_287105</name>
</gene>
<protein>
    <recommendedName>
        <fullName evidence="2">non-specific serine/threonine protein kinase</fullName>
        <ecNumber evidence="2">2.7.11.1</ecNumber>
    </recommendedName>
</protein>
<dbReference type="EMBL" id="ML975154">
    <property type="protein sequence ID" value="KAF1813635.1"/>
    <property type="molecule type" value="Genomic_DNA"/>
</dbReference>
<dbReference type="PROSITE" id="PS00108">
    <property type="entry name" value="PROTEIN_KINASE_ST"/>
    <property type="match status" value="1"/>
</dbReference>
<dbReference type="OrthoDB" id="504170at2759"/>
<dbReference type="FunFam" id="3.30.200.20:FF:000470">
    <property type="entry name" value="Serine/threonine-protein kinase RAD53"/>
    <property type="match status" value="1"/>
</dbReference>
<feature type="region of interest" description="Disordered" evidence="10">
    <location>
        <begin position="638"/>
        <end position="664"/>
    </location>
</feature>
<evidence type="ECO:0000256" key="2">
    <source>
        <dbReference type="ARBA" id="ARBA00012513"/>
    </source>
</evidence>
<dbReference type="Pfam" id="PF00498">
    <property type="entry name" value="FHA"/>
    <property type="match status" value="1"/>
</dbReference>
<sequence>MDGESTQVATQQMVDPRRVGEESSELNPSEQADIICTLIGGSTAAFTAIQITASERRQHVLLKSDSISEGKLLPADANEHETLILDRDGTPNADALALRFSSKTINPLLGFVFGRNSGQSDIILGLDSLNRTSNKHFRIYLTEDGVLMLEDISTNGTMVDETVLRGKLYPREDKSRMLSHGSVIKILSPKPEDEIRFMVRFPPLSSGAVNEEYHRNLNAYLEKLRELELEQHGKGKEDIFGHGEGKRLEPVETRLATRPSIAGAPNTFGMVWDGGAEYNVIGVLGKGAFATVYRLANKRDGSLRAVKELEKKRVIKNGQLDQRLDNEMQIMKELNHPNIVQYVDYLDFDKHLYIIMEYVPFGDLQGYLQMKRYLKEPLAKQMSRQILKALKHLHQKMITHRDIKPDNILISSYDPFTVKLTDFGLSKVVKNDETFLKTFCGTLLYCAPEVFPHYDAHVIGQGQKRTRHGPTPSKYHSYSQSVDIWSYGAVLWTSLCKRPPFEGVMDANGDAMLKRIMETRLDTGPLEALKISDEAIELLEMMLDTDPASRPTEVECLRHPWLYDPNDPVEEEEAGLGAIEEVDESHEALSQAQEDMSQLSIKREFGVDRDRNGIAGAGARVVEEDFAVPHSKRVRIDPLIPRNQYRDPSEGVDSSAEPSFDDNSRIPEIVDSHVRMPVPQKPTRLFGEVGRRPALQSSGLLGANPPRIIHQQPQPNSGQELPTSDITQFDRNLQKNELHTQQPPVPSNSQAQSVTESLLGTESMVRELNMASPQSLPPDSGPDTNEPTTPNETGEATSHSGSNGVDDNTPRPANFSRQISLPLPPSFFFDPDDPSTHNLEYASHISGFDYLNDSNAAAIAAAATFSLKVGDSFPSTQGGSQELADPSQHLHPASSPAPEFIRPPPRLGMLRSSTGSIKNIAIRLQDRVTSWGRLPSNTIVYEDSTDTRIPKTGIIIWFAAPGIDKIDQKGGDWTKLPGLHTILTTDSQNGIWVNGVCLRSKDAEGNKLYGRLYTGDRITVFKGRESYLEFNCEFYHGSAAKERPKNESRFQILTASNTQPK</sequence>
<dbReference type="InterPro" id="IPR011009">
    <property type="entry name" value="Kinase-like_dom_sf"/>
</dbReference>
<dbReference type="GO" id="GO:0005737">
    <property type="term" value="C:cytoplasm"/>
    <property type="evidence" value="ECO:0007669"/>
    <property type="project" value="TreeGrafter"/>
</dbReference>
<dbReference type="Gene3D" id="1.10.510.10">
    <property type="entry name" value="Transferase(Phosphotransferase) domain 1"/>
    <property type="match status" value="1"/>
</dbReference>
<evidence type="ECO:0000259" key="12">
    <source>
        <dbReference type="PROSITE" id="PS50011"/>
    </source>
</evidence>
<dbReference type="Gene3D" id="2.60.200.20">
    <property type="match status" value="2"/>
</dbReference>
<dbReference type="SMART" id="SM00220">
    <property type="entry name" value="S_TKc"/>
    <property type="match status" value="1"/>
</dbReference>
<dbReference type="EC" id="2.7.11.1" evidence="2"/>
<dbReference type="InterPro" id="IPR000253">
    <property type="entry name" value="FHA_dom"/>
</dbReference>
<dbReference type="SMART" id="SM00240">
    <property type="entry name" value="FHA"/>
    <property type="match status" value="1"/>
</dbReference>
<dbReference type="PROSITE" id="PS50006">
    <property type="entry name" value="FHA_DOMAIN"/>
    <property type="match status" value="1"/>
</dbReference>
<dbReference type="PROSITE" id="PS00107">
    <property type="entry name" value="PROTEIN_KINASE_ATP"/>
    <property type="match status" value="1"/>
</dbReference>
<organism evidence="13">
    <name type="scientific">Eremomyces bilateralis CBS 781.70</name>
    <dbReference type="NCBI Taxonomy" id="1392243"/>
    <lineage>
        <taxon>Eukaryota</taxon>
        <taxon>Fungi</taxon>
        <taxon>Dikarya</taxon>
        <taxon>Ascomycota</taxon>
        <taxon>Pezizomycotina</taxon>
        <taxon>Dothideomycetes</taxon>
        <taxon>Dothideomycetes incertae sedis</taxon>
        <taxon>Eremomycetales</taxon>
        <taxon>Eremomycetaceae</taxon>
        <taxon>Eremomyces</taxon>
    </lineage>
</organism>
<keyword evidence="4 9" id="KW-0547">Nucleotide-binding</keyword>
<feature type="domain" description="Protein kinase" evidence="12">
    <location>
        <begin position="278"/>
        <end position="562"/>
    </location>
</feature>
<evidence type="ECO:0000256" key="1">
    <source>
        <dbReference type="ARBA" id="ARBA00005575"/>
    </source>
</evidence>
<feature type="binding site" evidence="9">
    <location>
        <position position="316"/>
    </location>
    <ligand>
        <name>ATP</name>
        <dbReference type="ChEBI" id="CHEBI:30616"/>
    </ligand>
</feature>
<feature type="compositionally biased region" description="Polar residues" evidence="10">
    <location>
        <begin position="711"/>
        <end position="724"/>
    </location>
</feature>
<evidence type="ECO:0000313" key="13">
    <source>
        <dbReference type="EMBL" id="KAF1813635.1"/>
    </source>
</evidence>
<evidence type="ECO:0000256" key="7">
    <source>
        <dbReference type="ARBA" id="ARBA00047899"/>
    </source>
</evidence>
<feature type="compositionally biased region" description="Polar residues" evidence="10">
    <location>
        <begin position="794"/>
        <end position="806"/>
    </location>
</feature>
<evidence type="ECO:0000313" key="15">
    <source>
        <dbReference type="RefSeq" id="XP_033535266.1"/>
    </source>
</evidence>
<dbReference type="InterPro" id="IPR008984">
    <property type="entry name" value="SMAD_FHA_dom_sf"/>
</dbReference>
<evidence type="ECO:0000256" key="5">
    <source>
        <dbReference type="ARBA" id="ARBA00022777"/>
    </source>
</evidence>